<dbReference type="RefSeq" id="WP_342835904.1">
    <property type="nucleotide sequence ID" value="NZ_WMBE01000002.1"/>
</dbReference>
<reference evidence="3" key="2">
    <citation type="submission" date="2023-06" db="EMBL/GenBank/DDBJ databases">
        <title>Pangenomics reveal diversification of enzyme families and niche specialization in globally abundant SAR202 bacteria.</title>
        <authorList>
            <person name="Saw J.H.W."/>
        </authorList>
    </citation>
    <scope>NUCLEOTIDE SEQUENCE [LARGE SCALE GENOMIC DNA]</scope>
    <source>
        <strain evidence="3">JH1073</strain>
    </source>
</reference>
<dbReference type="AlphaFoldDB" id="A0AAJ5ZHY7"/>
<feature type="region of interest" description="Disordered" evidence="1">
    <location>
        <begin position="175"/>
        <end position="200"/>
    </location>
</feature>
<dbReference type="InterPro" id="IPR021272">
    <property type="entry name" value="DUF2851"/>
</dbReference>
<organism evidence="2 3">
    <name type="scientific">Candidatus Lucifugimonas marina</name>
    <dbReference type="NCBI Taxonomy" id="3038979"/>
    <lineage>
        <taxon>Bacteria</taxon>
        <taxon>Bacillati</taxon>
        <taxon>Chloroflexota</taxon>
        <taxon>Dehalococcoidia</taxon>
        <taxon>SAR202 cluster</taxon>
        <taxon>Candidatus Lucifugimonadales</taxon>
        <taxon>Candidatus Lucifugimonadaceae</taxon>
        <taxon>Candidatus Lucifugimonas</taxon>
    </lineage>
</organism>
<feature type="compositionally biased region" description="Polar residues" evidence="1">
    <location>
        <begin position="186"/>
        <end position="195"/>
    </location>
</feature>
<dbReference type="Pfam" id="PF11013">
    <property type="entry name" value="DUF2851"/>
    <property type="match status" value="1"/>
</dbReference>
<protein>
    <submittedName>
        <fullName evidence="2">DUF2851 family protein</fullName>
    </submittedName>
</protein>
<gene>
    <name evidence="2" type="ORF">GKO48_02265</name>
</gene>
<evidence type="ECO:0000313" key="2">
    <source>
        <dbReference type="EMBL" id="WFG38478.1"/>
    </source>
</evidence>
<evidence type="ECO:0000256" key="1">
    <source>
        <dbReference type="SAM" id="MobiDB-lite"/>
    </source>
</evidence>
<proteinExistence type="predicted"/>
<sequence length="475" mass="51717">MKYAVLNNQMPAVHNSGLSAFVVKDSGGFTYGKSDDDLLLRRRIRESSSAYGKPKRPLGPEAILHKAWRNAGLEKAKVRGRDGHIYSIVYGGKPGGSLGPDFTDAVVERDDGVMFRGDIEIHVRESDWRAHGHHTDPRYNGVVLHVVAAESEGKPALKATGSSIPLLALNWKRPNGQIKPSKRSSNDAGNFQQNPAPEAPSKIKLQLDLASAGIERFHSQAAGIALDIEAFGADQALWLGVLGALGYPRNKRAFRSVGTHATWAVISACRNSSDAEELLLHVSGLAQPTDENRSRRSPTLIKSSPPKWVRPFGRPANSPQVRIKAISTLVPMWSNSGGIAKFATNLIQSVESAKHLQTMFRPNELIANKEITVLGAARASEIVVNVLLPAVFAMTTQTAGQQQDSTHLKNKVLNLYTAHPKLAENSVTKEAVVALSVDHKLPKISSACDQQGLISLYREMFRHGIRPRQPRLPGV</sequence>
<dbReference type="EMBL" id="CP046147">
    <property type="protein sequence ID" value="WFG38478.1"/>
    <property type="molecule type" value="Genomic_DNA"/>
</dbReference>
<reference evidence="2 3" key="1">
    <citation type="submission" date="2019-11" db="EMBL/GenBank/DDBJ databases">
        <authorList>
            <person name="Cho J.-C."/>
        </authorList>
    </citation>
    <scope>NUCLEOTIDE SEQUENCE [LARGE SCALE GENOMIC DNA]</scope>
    <source>
        <strain evidence="2 3">JH1073</strain>
    </source>
</reference>
<name>A0AAJ5ZHY7_9CHLR</name>
<keyword evidence="3" id="KW-1185">Reference proteome</keyword>
<dbReference type="Proteomes" id="UP001219901">
    <property type="component" value="Chromosome"/>
</dbReference>
<evidence type="ECO:0000313" key="3">
    <source>
        <dbReference type="Proteomes" id="UP001219901"/>
    </source>
</evidence>
<accession>A0AAJ5ZHY7</accession>